<reference evidence="5 6" key="1">
    <citation type="submission" date="2018-06" db="EMBL/GenBank/DDBJ databases">
        <title>Mutators as drivers of adaptation in pathogenic bacteria and a risk factor for host jumps and vaccine escape.</title>
        <authorList>
            <person name="Barnes A.C."/>
            <person name="Silayeva O."/>
        </authorList>
    </citation>
    <scope>NUCLEOTIDE SEQUENCE [LARGE SCALE GENOMIC DNA]</scope>
    <source>
        <strain evidence="5 6">QMA0445</strain>
    </source>
</reference>
<dbReference type="PANTHER" id="PTHR30061:SF50">
    <property type="entry name" value="MALTOSE_MALTODEXTRIN-BINDING PERIPLASMIC PROTEIN"/>
    <property type="match status" value="1"/>
</dbReference>
<comment type="similarity">
    <text evidence="1">Belongs to the bacterial solute-binding protein 1 family.</text>
</comment>
<dbReference type="SMR" id="A0A3L8GM82"/>
<name>A0A3L8GM82_STRIN</name>
<evidence type="ECO:0000256" key="4">
    <source>
        <dbReference type="SAM" id="SignalP"/>
    </source>
</evidence>
<dbReference type="CDD" id="cd13585">
    <property type="entry name" value="PBP2_TMBP_like"/>
    <property type="match status" value="1"/>
</dbReference>
<keyword evidence="3 4" id="KW-0732">Signal</keyword>
<feature type="chain" id="PRO_5039692650" evidence="4">
    <location>
        <begin position="22"/>
        <end position="425"/>
    </location>
</feature>
<dbReference type="Gene3D" id="3.40.190.10">
    <property type="entry name" value="Periplasmic binding protein-like II"/>
    <property type="match status" value="1"/>
</dbReference>
<dbReference type="GO" id="GO:0015768">
    <property type="term" value="P:maltose transport"/>
    <property type="evidence" value="ECO:0007669"/>
    <property type="project" value="TreeGrafter"/>
</dbReference>
<dbReference type="GO" id="GO:1901982">
    <property type="term" value="F:maltose binding"/>
    <property type="evidence" value="ECO:0007669"/>
    <property type="project" value="TreeGrafter"/>
</dbReference>
<dbReference type="InterPro" id="IPR006059">
    <property type="entry name" value="SBP"/>
</dbReference>
<evidence type="ECO:0000256" key="2">
    <source>
        <dbReference type="ARBA" id="ARBA00022448"/>
    </source>
</evidence>
<proteinExistence type="inferred from homology"/>
<dbReference type="Proteomes" id="UP000269148">
    <property type="component" value="Unassembled WGS sequence"/>
</dbReference>
<keyword evidence="2" id="KW-0813">Transport</keyword>
<dbReference type="PANTHER" id="PTHR30061">
    <property type="entry name" value="MALTOSE-BINDING PERIPLASMIC PROTEIN"/>
    <property type="match status" value="1"/>
</dbReference>
<dbReference type="STRING" id="1346.BMF34_02460"/>
<evidence type="ECO:0000256" key="3">
    <source>
        <dbReference type="ARBA" id="ARBA00022729"/>
    </source>
</evidence>
<protein>
    <submittedName>
        <fullName evidence="5">Sugar ABC transporter substrate-binding protein</fullName>
    </submittedName>
</protein>
<dbReference type="PROSITE" id="PS51257">
    <property type="entry name" value="PROKAR_LIPOPROTEIN"/>
    <property type="match status" value="1"/>
</dbReference>
<dbReference type="KEGG" id="siz:SI82_02570"/>
<dbReference type="GO" id="GO:0042956">
    <property type="term" value="P:maltodextrin transmembrane transport"/>
    <property type="evidence" value="ECO:0007669"/>
    <property type="project" value="TreeGrafter"/>
</dbReference>
<gene>
    <name evidence="5" type="ORF">DIY07_02495</name>
</gene>
<dbReference type="RefSeq" id="WP_003100913.1">
    <property type="nucleotide sequence ID" value="NZ_CP010783.1"/>
</dbReference>
<evidence type="ECO:0000313" key="6">
    <source>
        <dbReference type="Proteomes" id="UP000269148"/>
    </source>
</evidence>
<feature type="signal peptide" evidence="4">
    <location>
        <begin position="1"/>
        <end position="21"/>
    </location>
</feature>
<evidence type="ECO:0000313" key="5">
    <source>
        <dbReference type="EMBL" id="RLU58250.1"/>
    </source>
</evidence>
<comment type="caution">
    <text evidence="5">The sequence shown here is derived from an EMBL/GenBank/DDBJ whole genome shotgun (WGS) entry which is preliminary data.</text>
</comment>
<dbReference type="GeneID" id="35765133"/>
<evidence type="ECO:0000256" key="1">
    <source>
        <dbReference type="ARBA" id="ARBA00008520"/>
    </source>
</evidence>
<dbReference type="SUPFAM" id="SSF53850">
    <property type="entry name" value="Periplasmic binding protein-like II"/>
    <property type="match status" value="1"/>
</dbReference>
<dbReference type="OrthoDB" id="9782846at2"/>
<dbReference type="EMBL" id="QLQD01000027">
    <property type="protein sequence ID" value="RLU58250.1"/>
    <property type="molecule type" value="Genomic_DNA"/>
</dbReference>
<dbReference type="AlphaFoldDB" id="A0A3L8GM82"/>
<accession>A0A3L8GM82</accession>
<dbReference type="GO" id="GO:0055052">
    <property type="term" value="C:ATP-binding cassette (ABC) transporter complex, substrate-binding subunit-containing"/>
    <property type="evidence" value="ECO:0007669"/>
    <property type="project" value="TreeGrafter"/>
</dbReference>
<sequence length="425" mass="47775">MTLKKMSLCVMVMTSLLGLSACGSDKSQEKASHSESKDGKVTISYAIWDSGQEPGIRKIADKFEEKNPKIKVDIQVVTWDNYWTMLEAGATGGSLPDTFWMHSNEIYRYGSNDMLLNLDDKIKDSKDVELSHYPKGLTAIYNIKGHQYAVPKDFDTIGLWYNKKMFDAAGIAYPDNTWDWNKLKETAKQLTKADGSQYGFLAPLINQAGYYNFVYQNGGTIITKDKKSGYDDPKTIEALKFYTSFVDEKLSPRVTDDKGAIEAVENGQVAMGYFGSWNLSTFVNSDYLRDNFDVAVLPKGVKQASLYNGLGNAISKNTKHADESWKWVEFLSSKEGQTMQAELGVAISAYNGTADVWVKSHQNFNTKAFIDMLDYAQIRPYSNATTKWEDKAYEGLKPAYMGHENIEDAAKKTAKMMNEEIAKEK</sequence>
<dbReference type="Pfam" id="PF01547">
    <property type="entry name" value="SBP_bac_1"/>
    <property type="match status" value="1"/>
</dbReference>
<organism evidence="5 6">
    <name type="scientific">Streptococcus iniae</name>
    <name type="common">Streptococcus shiloi</name>
    <dbReference type="NCBI Taxonomy" id="1346"/>
    <lineage>
        <taxon>Bacteria</taxon>
        <taxon>Bacillati</taxon>
        <taxon>Bacillota</taxon>
        <taxon>Bacilli</taxon>
        <taxon>Lactobacillales</taxon>
        <taxon>Streptococcaceae</taxon>
        <taxon>Streptococcus</taxon>
    </lineage>
</organism>